<organism evidence="3 4">
    <name type="scientific">Jatropha curcas</name>
    <name type="common">Barbados nut</name>
    <dbReference type="NCBI Taxonomy" id="180498"/>
    <lineage>
        <taxon>Eukaryota</taxon>
        <taxon>Viridiplantae</taxon>
        <taxon>Streptophyta</taxon>
        <taxon>Embryophyta</taxon>
        <taxon>Tracheophyta</taxon>
        <taxon>Spermatophyta</taxon>
        <taxon>Magnoliopsida</taxon>
        <taxon>eudicotyledons</taxon>
        <taxon>Gunneridae</taxon>
        <taxon>Pentapetalae</taxon>
        <taxon>rosids</taxon>
        <taxon>fabids</taxon>
        <taxon>Malpighiales</taxon>
        <taxon>Euphorbiaceae</taxon>
        <taxon>Crotonoideae</taxon>
        <taxon>Jatropheae</taxon>
        <taxon>Jatropha</taxon>
    </lineage>
</organism>
<accession>A0A067K3H6</accession>
<proteinExistence type="predicted"/>
<dbReference type="Proteomes" id="UP000027138">
    <property type="component" value="Unassembled WGS sequence"/>
</dbReference>
<evidence type="ECO:0000256" key="1">
    <source>
        <dbReference type="SAM" id="MobiDB-lite"/>
    </source>
</evidence>
<dbReference type="GO" id="GO:0003676">
    <property type="term" value="F:nucleic acid binding"/>
    <property type="evidence" value="ECO:0007669"/>
    <property type="project" value="InterPro"/>
</dbReference>
<feature type="domain" description="G-patch" evidence="2">
    <location>
        <begin position="1"/>
        <end position="41"/>
    </location>
</feature>
<dbReference type="PROSITE" id="PS50174">
    <property type="entry name" value="G_PATCH"/>
    <property type="match status" value="1"/>
</dbReference>
<evidence type="ECO:0000259" key="2">
    <source>
        <dbReference type="PROSITE" id="PS50174"/>
    </source>
</evidence>
<evidence type="ECO:0000313" key="4">
    <source>
        <dbReference type="Proteomes" id="UP000027138"/>
    </source>
</evidence>
<dbReference type="AlphaFoldDB" id="A0A067K3H6"/>
<evidence type="ECO:0000313" key="3">
    <source>
        <dbReference type="EMBL" id="KDP30677.1"/>
    </source>
</evidence>
<keyword evidence="4" id="KW-1185">Reference proteome</keyword>
<protein>
    <recommendedName>
        <fullName evidence="2">G-patch domain-containing protein</fullName>
    </recommendedName>
</protein>
<reference evidence="3 4" key="1">
    <citation type="journal article" date="2014" name="PLoS ONE">
        <title>Global Analysis of Gene Expression Profiles in Physic Nut (Jatropha curcas L.) Seedlings Exposed to Salt Stress.</title>
        <authorList>
            <person name="Zhang L."/>
            <person name="Zhang C."/>
            <person name="Wu P."/>
            <person name="Chen Y."/>
            <person name="Li M."/>
            <person name="Jiang H."/>
            <person name="Wu G."/>
        </authorList>
    </citation>
    <scope>NUCLEOTIDE SEQUENCE [LARGE SCALE GENOMIC DNA]</scope>
    <source>
        <strain evidence="4">cv. GZQX0401</strain>
        <tissue evidence="3">Young leaves</tissue>
    </source>
</reference>
<dbReference type="EMBL" id="KK914652">
    <property type="protein sequence ID" value="KDP30677.1"/>
    <property type="molecule type" value="Genomic_DNA"/>
</dbReference>
<sequence length="188" mass="21206">MMKKMNWQHSKGLGWELQGRFEPLSSALGQQDKRGLGYSENRTKEKYEVRSPIKASNVNQILFVPQAKGEFQSRGKTYPGLEIFMTDYEEKLVKSPEPSLEQLVDGTEFMVCMTEASTESEWLKKIPKFEDFLGIGDEASKLVQEQKAKARILQSVLAAEDAEEAERKASKPAEEKIEAAPGEEEEGN</sequence>
<dbReference type="InterPro" id="IPR000467">
    <property type="entry name" value="G_patch_dom"/>
</dbReference>
<gene>
    <name evidence="3" type="ORF">JCGZ_15552</name>
</gene>
<name>A0A067K3H6_JATCU</name>
<feature type="compositionally biased region" description="Basic and acidic residues" evidence="1">
    <location>
        <begin position="165"/>
        <end position="178"/>
    </location>
</feature>
<feature type="region of interest" description="Disordered" evidence="1">
    <location>
        <begin position="161"/>
        <end position="188"/>
    </location>
</feature>